<feature type="transmembrane region" description="Helical" evidence="6">
    <location>
        <begin position="70"/>
        <end position="87"/>
    </location>
</feature>
<dbReference type="InterPro" id="IPR003660">
    <property type="entry name" value="HAMP_dom"/>
</dbReference>
<keyword evidence="6" id="KW-0472">Membrane</keyword>
<feature type="domain" description="Methyl-accepting transducer" evidence="7">
    <location>
        <begin position="277"/>
        <end position="506"/>
    </location>
</feature>
<evidence type="ECO:0000313" key="10">
    <source>
        <dbReference type="Proteomes" id="UP001165667"/>
    </source>
</evidence>
<dbReference type="InterPro" id="IPR004089">
    <property type="entry name" value="MCPsignal_dom"/>
</dbReference>
<dbReference type="SUPFAM" id="SSF58104">
    <property type="entry name" value="Methyl-accepting chemotaxis protein (MCP) signaling domain"/>
    <property type="match status" value="1"/>
</dbReference>
<dbReference type="Proteomes" id="UP001165667">
    <property type="component" value="Unassembled WGS sequence"/>
</dbReference>
<evidence type="ECO:0000256" key="6">
    <source>
        <dbReference type="SAM" id="Phobius"/>
    </source>
</evidence>
<comment type="similarity">
    <text evidence="3">Belongs to the methyl-accepting chemotaxis (MCP) protein family.</text>
</comment>
<organism evidence="9 10">
    <name type="scientific">Lichenifustis flavocetrariae</name>
    <dbReference type="NCBI Taxonomy" id="2949735"/>
    <lineage>
        <taxon>Bacteria</taxon>
        <taxon>Pseudomonadati</taxon>
        <taxon>Pseudomonadota</taxon>
        <taxon>Alphaproteobacteria</taxon>
        <taxon>Hyphomicrobiales</taxon>
        <taxon>Lichenihabitantaceae</taxon>
        <taxon>Lichenifustis</taxon>
    </lineage>
</organism>
<evidence type="ECO:0000256" key="1">
    <source>
        <dbReference type="ARBA" id="ARBA00004370"/>
    </source>
</evidence>
<name>A0AA42CNQ2_9HYPH</name>
<keyword evidence="2" id="KW-0145">Chemotaxis</keyword>
<evidence type="ECO:0000256" key="5">
    <source>
        <dbReference type="SAM" id="MobiDB-lite"/>
    </source>
</evidence>
<evidence type="ECO:0000256" key="4">
    <source>
        <dbReference type="PROSITE-ProRule" id="PRU00284"/>
    </source>
</evidence>
<dbReference type="CDD" id="cd11386">
    <property type="entry name" value="MCP_signal"/>
    <property type="match status" value="1"/>
</dbReference>
<evidence type="ECO:0000256" key="2">
    <source>
        <dbReference type="ARBA" id="ARBA00022500"/>
    </source>
</evidence>
<keyword evidence="6" id="KW-0812">Transmembrane</keyword>
<dbReference type="EMBL" id="JAMOIM010000086">
    <property type="protein sequence ID" value="MCW6513036.1"/>
    <property type="molecule type" value="Genomic_DNA"/>
</dbReference>
<evidence type="ECO:0000259" key="7">
    <source>
        <dbReference type="PROSITE" id="PS50111"/>
    </source>
</evidence>
<feature type="transmembrane region" description="Helical" evidence="6">
    <location>
        <begin position="99"/>
        <end position="117"/>
    </location>
</feature>
<evidence type="ECO:0000259" key="8">
    <source>
        <dbReference type="PROSITE" id="PS50885"/>
    </source>
</evidence>
<feature type="domain" description="HAMP" evidence="8">
    <location>
        <begin position="220"/>
        <end position="272"/>
    </location>
</feature>
<reference evidence="9" key="1">
    <citation type="submission" date="2022-05" db="EMBL/GenBank/DDBJ databases">
        <authorList>
            <person name="Pankratov T."/>
        </authorList>
    </citation>
    <scope>NUCLEOTIDE SEQUENCE</scope>
    <source>
        <strain evidence="9">BP6-180914</strain>
    </source>
</reference>
<feature type="transmembrane region" description="Helical" evidence="6">
    <location>
        <begin position="15"/>
        <end position="35"/>
    </location>
</feature>
<dbReference type="SMART" id="SM00283">
    <property type="entry name" value="MA"/>
    <property type="match status" value="1"/>
</dbReference>
<proteinExistence type="inferred from homology"/>
<dbReference type="GO" id="GO:0007165">
    <property type="term" value="P:signal transduction"/>
    <property type="evidence" value="ECO:0007669"/>
    <property type="project" value="UniProtKB-KW"/>
</dbReference>
<dbReference type="InterPro" id="IPR051310">
    <property type="entry name" value="MCP_chemotaxis"/>
</dbReference>
<dbReference type="PANTHER" id="PTHR43531">
    <property type="entry name" value="PROTEIN ICFG"/>
    <property type="match status" value="1"/>
</dbReference>
<dbReference type="GO" id="GO:0006935">
    <property type="term" value="P:chemotaxis"/>
    <property type="evidence" value="ECO:0007669"/>
    <property type="project" value="UniProtKB-KW"/>
</dbReference>
<dbReference type="PROSITE" id="PS50111">
    <property type="entry name" value="CHEMOTAXIS_TRANSDUC_2"/>
    <property type="match status" value="1"/>
</dbReference>
<dbReference type="Pfam" id="PF00015">
    <property type="entry name" value="MCPsignal"/>
    <property type="match status" value="1"/>
</dbReference>
<feature type="transmembrane region" description="Helical" evidence="6">
    <location>
        <begin position="148"/>
        <end position="167"/>
    </location>
</feature>
<feature type="compositionally biased region" description="Low complexity" evidence="5">
    <location>
        <begin position="535"/>
        <end position="550"/>
    </location>
</feature>
<dbReference type="PROSITE" id="PS50885">
    <property type="entry name" value="HAMP"/>
    <property type="match status" value="1"/>
</dbReference>
<comment type="caution">
    <text evidence="9">The sequence shown here is derived from an EMBL/GenBank/DDBJ whole genome shotgun (WGS) entry which is preliminary data.</text>
</comment>
<dbReference type="PANTHER" id="PTHR43531:SF11">
    <property type="entry name" value="METHYL-ACCEPTING CHEMOTAXIS PROTEIN 3"/>
    <property type="match status" value="1"/>
</dbReference>
<evidence type="ECO:0000313" key="9">
    <source>
        <dbReference type="EMBL" id="MCW6513036.1"/>
    </source>
</evidence>
<dbReference type="Gene3D" id="1.10.287.950">
    <property type="entry name" value="Methyl-accepting chemotaxis protein"/>
    <property type="match status" value="1"/>
</dbReference>
<accession>A0AA42CNQ2</accession>
<dbReference type="AlphaFoldDB" id="A0AA42CNQ2"/>
<evidence type="ECO:0000256" key="3">
    <source>
        <dbReference type="ARBA" id="ARBA00029447"/>
    </source>
</evidence>
<protein>
    <submittedName>
        <fullName evidence="9">Methyl-accepting chemotaxis protein</fullName>
    </submittedName>
</protein>
<gene>
    <name evidence="9" type="ORF">M8523_34835</name>
</gene>
<feature type="region of interest" description="Disordered" evidence="5">
    <location>
        <begin position="526"/>
        <end position="550"/>
    </location>
</feature>
<dbReference type="RefSeq" id="WP_282589412.1">
    <property type="nucleotide sequence ID" value="NZ_JAMOIM010000086.1"/>
</dbReference>
<comment type="subcellular location">
    <subcellularLocation>
        <location evidence="1">Membrane</location>
    </subcellularLocation>
</comment>
<keyword evidence="4" id="KW-0807">Transducer</keyword>
<dbReference type="FunFam" id="1.10.287.950:FF:000001">
    <property type="entry name" value="Methyl-accepting chemotaxis sensory transducer"/>
    <property type="match status" value="1"/>
</dbReference>
<keyword evidence="6" id="KW-1133">Transmembrane helix</keyword>
<feature type="transmembrane region" description="Helical" evidence="6">
    <location>
        <begin position="124"/>
        <end position="142"/>
    </location>
</feature>
<dbReference type="GO" id="GO:0016020">
    <property type="term" value="C:membrane"/>
    <property type="evidence" value="ECO:0007669"/>
    <property type="project" value="UniProtKB-SubCell"/>
</dbReference>
<sequence length="578" mass="60436">MADTLLNLAALRARALRLVLWTIWLQVPLVALVGWMSGVPWLLAVGIVTVLAGSVEMLARWDRQGDQARIVAGVALMVSISVLVALLSGQKMQVDLHMYYFAALAILVAACDWRVIVAGSVTVALHHIALNFLLPALIYPGGADLVRLTTHALVLVLEAAALIWIAATVERMFGAVTASGAKADEARIAAETSHKAAVAASQAAEDMHRRTAEERAVLAEEQAEVVRRLGEGLQAVAGGDLTVLLHEGFSAAYVQIKDDFNDAVGKLKDTMLAVVSSTGAMNAGTQEIATASSDLARRTEQQAASLEETAAALDEITNTVKASAEGAGHARQVVTEASADAEKTSVVVRQTVEAMDAIAKSSHQISQIIGVIDEIAFQTNLLALNAGVEAARAGEAGRGFAVVASEVRALAQRSADAAKEIKGLINASAAQVTQGVDLVVETGKSLDRIVAQVIEINGIVGAIAAGTQEQASGLAEVNIAINQMDQVTQQNAAMVEQSTAASTSLAREANELASLVGHFRVEDVGASGEARRQTARPAPARSRTTAKATAPKRPALIHKMVVNGPSAHADSAGEWQEF</sequence>
<keyword evidence="10" id="KW-1185">Reference proteome</keyword>